<keyword evidence="3 6" id="KW-0812">Transmembrane</keyword>
<feature type="transmembrane region" description="Helical" evidence="6">
    <location>
        <begin position="388"/>
        <end position="409"/>
    </location>
</feature>
<evidence type="ECO:0000256" key="4">
    <source>
        <dbReference type="ARBA" id="ARBA00022989"/>
    </source>
</evidence>
<evidence type="ECO:0000256" key="3">
    <source>
        <dbReference type="ARBA" id="ARBA00022692"/>
    </source>
</evidence>
<feature type="domain" description="Major facilitator superfamily (MFS) profile" evidence="7">
    <location>
        <begin position="221"/>
        <end position="430"/>
    </location>
</feature>
<keyword evidence="5 6" id="KW-0472">Membrane</keyword>
<organism evidence="8 9">
    <name type="scientific">candidate division WWE3 bacterium RIFCSPHIGHO2_02_FULL_38_14</name>
    <dbReference type="NCBI Taxonomy" id="1802620"/>
    <lineage>
        <taxon>Bacteria</taxon>
        <taxon>Katanobacteria</taxon>
    </lineage>
</organism>
<dbReference type="Pfam" id="PF07690">
    <property type="entry name" value="MFS_1"/>
    <property type="match status" value="1"/>
</dbReference>
<feature type="transmembrane region" description="Helical" evidence="6">
    <location>
        <begin position="300"/>
        <end position="317"/>
    </location>
</feature>
<sequence length="430" mass="47851">MRYSLSKTLYRSPIGAVYFFAVPIAVFHLVDSLMSYIFPIIVEESVFSNFTLGLIMGFSSLVGLFCDISFPQLIRNLTWKSKLIFGILISFLFPLLTALGRYYSLGESSILPVLLFLAASASWGVYFELVSFSKREFIVKEDKVHQYSKDWGIMYMVSEFAIIFGPIIGGLLIKLSIFQSALITVLIQIIGLSLAVAVIATLDKNEGLKIKSREKYYFNLSSELKYWLHFLRKLNTLIVASITLVFVESAFWTIGGLLGLELFGENSYIDWIVILVYSVPIILGGIIVSKLGIKTGKKRLYLTSMLLGGIFLASLLFTKDKYSVLLVVFLSSLSLSFAWPLSEAVFSDLLERLNGSKQHLIGLNLSTGSLAYILGPIIVGFLSDKVGYLSTLGIVGIIVCTVAFILMFVTPNKLQLPQKNIELLENNSSK</sequence>
<dbReference type="Proteomes" id="UP000178127">
    <property type="component" value="Unassembled WGS sequence"/>
</dbReference>
<feature type="transmembrane region" description="Helical" evidence="6">
    <location>
        <begin position="153"/>
        <end position="175"/>
    </location>
</feature>
<accession>A0A1F4V9Y2</accession>
<proteinExistence type="predicted"/>
<keyword evidence="4 6" id="KW-1133">Transmembrane helix</keyword>
<dbReference type="SUPFAM" id="SSF103473">
    <property type="entry name" value="MFS general substrate transporter"/>
    <property type="match status" value="1"/>
</dbReference>
<evidence type="ECO:0000256" key="5">
    <source>
        <dbReference type="ARBA" id="ARBA00023136"/>
    </source>
</evidence>
<feature type="transmembrane region" description="Helical" evidence="6">
    <location>
        <begin position="50"/>
        <end position="71"/>
    </location>
</feature>
<gene>
    <name evidence="8" type="ORF">A3D91_04650</name>
</gene>
<dbReference type="PANTHER" id="PTHR23506">
    <property type="entry name" value="GH10249P"/>
    <property type="match status" value="1"/>
</dbReference>
<feature type="transmembrane region" description="Helical" evidence="6">
    <location>
        <begin position="361"/>
        <end position="382"/>
    </location>
</feature>
<feature type="transmembrane region" description="Helical" evidence="6">
    <location>
        <begin position="323"/>
        <end position="341"/>
    </location>
</feature>
<evidence type="ECO:0000256" key="6">
    <source>
        <dbReference type="SAM" id="Phobius"/>
    </source>
</evidence>
<dbReference type="GO" id="GO:0016020">
    <property type="term" value="C:membrane"/>
    <property type="evidence" value="ECO:0007669"/>
    <property type="project" value="UniProtKB-SubCell"/>
</dbReference>
<dbReference type="GO" id="GO:0022857">
    <property type="term" value="F:transmembrane transporter activity"/>
    <property type="evidence" value="ECO:0007669"/>
    <property type="project" value="InterPro"/>
</dbReference>
<evidence type="ECO:0000313" key="8">
    <source>
        <dbReference type="EMBL" id="OGC54022.1"/>
    </source>
</evidence>
<comment type="subcellular location">
    <subcellularLocation>
        <location evidence="1">Membrane</location>
        <topology evidence="1">Multi-pass membrane protein</topology>
    </subcellularLocation>
</comment>
<comment type="caution">
    <text evidence="8">The sequence shown here is derived from an EMBL/GenBank/DDBJ whole genome shotgun (WGS) entry which is preliminary data.</text>
</comment>
<feature type="transmembrane region" description="Helical" evidence="6">
    <location>
        <begin position="181"/>
        <end position="202"/>
    </location>
</feature>
<dbReference type="InterPro" id="IPR050930">
    <property type="entry name" value="MFS_Vesicular_Transporter"/>
</dbReference>
<dbReference type="STRING" id="1802620.A3D91_04650"/>
<dbReference type="InterPro" id="IPR036259">
    <property type="entry name" value="MFS_trans_sf"/>
</dbReference>
<evidence type="ECO:0000256" key="2">
    <source>
        <dbReference type="ARBA" id="ARBA00022448"/>
    </source>
</evidence>
<keyword evidence="2" id="KW-0813">Transport</keyword>
<dbReference type="InterPro" id="IPR011701">
    <property type="entry name" value="MFS"/>
</dbReference>
<dbReference type="EMBL" id="MEVD01000006">
    <property type="protein sequence ID" value="OGC54022.1"/>
    <property type="molecule type" value="Genomic_DNA"/>
</dbReference>
<dbReference type="AlphaFoldDB" id="A0A1F4V9Y2"/>
<name>A0A1F4V9Y2_UNCKA</name>
<protein>
    <recommendedName>
        <fullName evidence="7">Major facilitator superfamily (MFS) profile domain-containing protein</fullName>
    </recommendedName>
</protein>
<feature type="transmembrane region" description="Helical" evidence="6">
    <location>
        <begin position="12"/>
        <end position="30"/>
    </location>
</feature>
<evidence type="ECO:0000313" key="9">
    <source>
        <dbReference type="Proteomes" id="UP000178127"/>
    </source>
</evidence>
<feature type="transmembrane region" description="Helical" evidence="6">
    <location>
        <begin position="109"/>
        <end position="132"/>
    </location>
</feature>
<evidence type="ECO:0000259" key="7">
    <source>
        <dbReference type="PROSITE" id="PS50850"/>
    </source>
</evidence>
<feature type="transmembrane region" description="Helical" evidence="6">
    <location>
        <begin position="83"/>
        <end position="103"/>
    </location>
</feature>
<feature type="transmembrane region" description="Helical" evidence="6">
    <location>
        <begin position="268"/>
        <end position="288"/>
    </location>
</feature>
<dbReference type="PANTHER" id="PTHR23506:SF23">
    <property type="entry name" value="GH10249P"/>
    <property type="match status" value="1"/>
</dbReference>
<dbReference type="Gene3D" id="1.20.1250.20">
    <property type="entry name" value="MFS general substrate transporter like domains"/>
    <property type="match status" value="2"/>
</dbReference>
<evidence type="ECO:0000256" key="1">
    <source>
        <dbReference type="ARBA" id="ARBA00004141"/>
    </source>
</evidence>
<dbReference type="PROSITE" id="PS50850">
    <property type="entry name" value="MFS"/>
    <property type="match status" value="1"/>
</dbReference>
<reference evidence="8 9" key="1">
    <citation type="journal article" date="2016" name="Nat. Commun.">
        <title>Thousands of microbial genomes shed light on interconnected biogeochemical processes in an aquifer system.</title>
        <authorList>
            <person name="Anantharaman K."/>
            <person name="Brown C.T."/>
            <person name="Hug L.A."/>
            <person name="Sharon I."/>
            <person name="Castelle C.J."/>
            <person name="Probst A.J."/>
            <person name="Thomas B.C."/>
            <person name="Singh A."/>
            <person name="Wilkins M.J."/>
            <person name="Karaoz U."/>
            <person name="Brodie E.L."/>
            <person name="Williams K.H."/>
            <person name="Hubbard S.S."/>
            <person name="Banfield J.F."/>
        </authorList>
    </citation>
    <scope>NUCLEOTIDE SEQUENCE [LARGE SCALE GENOMIC DNA]</scope>
</reference>
<dbReference type="InterPro" id="IPR020846">
    <property type="entry name" value="MFS_dom"/>
</dbReference>
<feature type="transmembrane region" description="Helical" evidence="6">
    <location>
        <begin position="234"/>
        <end position="256"/>
    </location>
</feature>